<gene>
    <name evidence="1" type="ORF">E2C01_088258</name>
</gene>
<protein>
    <submittedName>
        <fullName evidence="1">Uncharacterized protein</fullName>
    </submittedName>
</protein>
<reference evidence="1 2" key="1">
    <citation type="submission" date="2019-05" db="EMBL/GenBank/DDBJ databases">
        <title>Another draft genome of Portunus trituberculatus and its Hox gene families provides insights of decapod evolution.</title>
        <authorList>
            <person name="Jeong J.-H."/>
            <person name="Song I."/>
            <person name="Kim S."/>
            <person name="Choi T."/>
            <person name="Kim D."/>
            <person name="Ryu S."/>
            <person name="Kim W."/>
        </authorList>
    </citation>
    <scope>NUCLEOTIDE SEQUENCE [LARGE SCALE GENOMIC DNA]</scope>
    <source>
        <tissue evidence="1">Muscle</tissue>
    </source>
</reference>
<evidence type="ECO:0000313" key="2">
    <source>
        <dbReference type="Proteomes" id="UP000324222"/>
    </source>
</evidence>
<proteinExistence type="predicted"/>
<comment type="caution">
    <text evidence="1">The sequence shown here is derived from an EMBL/GenBank/DDBJ whole genome shotgun (WGS) entry which is preliminary data.</text>
</comment>
<dbReference type="AlphaFoldDB" id="A0A5B7JG50"/>
<dbReference type="Proteomes" id="UP000324222">
    <property type="component" value="Unassembled WGS sequence"/>
</dbReference>
<keyword evidence="2" id="KW-1185">Reference proteome</keyword>
<sequence>MRVEAQRLGCGGAHWGASTSPRVDLPQLIGRMDLGRIVTGADGPATSAEVFTLDLDYTELSCTWKSARS</sequence>
<accession>A0A5B7JG50</accession>
<name>A0A5B7JG50_PORTR</name>
<dbReference type="EMBL" id="VSRR010093726">
    <property type="protein sequence ID" value="MPC93136.1"/>
    <property type="molecule type" value="Genomic_DNA"/>
</dbReference>
<evidence type="ECO:0000313" key="1">
    <source>
        <dbReference type="EMBL" id="MPC93136.1"/>
    </source>
</evidence>
<organism evidence="1 2">
    <name type="scientific">Portunus trituberculatus</name>
    <name type="common">Swimming crab</name>
    <name type="synonym">Neptunus trituberculatus</name>
    <dbReference type="NCBI Taxonomy" id="210409"/>
    <lineage>
        <taxon>Eukaryota</taxon>
        <taxon>Metazoa</taxon>
        <taxon>Ecdysozoa</taxon>
        <taxon>Arthropoda</taxon>
        <taxon>Crustacea</taxon>
        <taxon>Multicrustacea</taxon>
        <taxon>Malacostraca</taxon>
        <taxon>Eumalacostraca</taxon>
        <taxon>Eucarida</taxon>
        <taxon>Decapoda</taxon>
        <taxon>Pleocyemata</taxon>
        <taxon>Brachyura</taxon>
        <taxon>Eubrachyura</taxon>
        <taxon>Portunoidea</taxon>
        <taxon>Portunidae</taxon>
        <taxon>Portuninae</taxon>
        <taxon>Portunus</taxon>
    </lineage>
</organism>